<protein>
    <submittedName>
        <fullName evidence="8">Uncharacterized protein</fullName>
    </submittedName>
</protein>
<dbReference type="Pfam" id="PF13896">
    <property type="entry name" value="Glyco_transf_49"/>
    <property type="match status" value="1"/>
</dbReference>
<dbReference type="OrthoDB" id="543409at2759"/>
<comment type="subcellular location">
    <subcellularLocation>
        <location evidence="1">Membrane</location>
        <topology evidence="1">Single-pass type II membrane protein</topology>
    </subcellularLocation>
</comment>
<evidence type="ECO:0000256" key="6">
    <source>
        <dbReference type="ARBA" id="ARBA00023180"/>
    </source>
</evidence>
<dbReference type="GO" id="GO:0016020">
    <property type="term" value="C:membrane"/>
    <property type="evidence" value="ECO:0007669"/>
    <property type="project" value="UniProtKB-SubCell"/>
</dbReference>
<dbReference type="EMBL" id="BDRX01000009">
    <property type="protein sequence ID" value="GBF89222.1"/>
    <property type="molecule type" value="Genomic_DNA"/>
</dbReference>
<sequence>MAPRGAWLVLAAALLVIGFSSSASASTDPASSYISCLNDQGTPAQTTYEDFVEGKPTRLLLRKAWWSEKAPRLQLTVVTGLTSSRLDQLEAQCASWKGPLSAAVYIVVRGDGAGGMGEEARGQLEKAEADAAEFHKKMEVADGCQLDMSLLYEVVADDVMTMLLPINVMRNYALVQARTRLVAMVDVDLLLSATLSTWMESKDNVDYLQRECAAKRVFVMPAFETPHNADQAVAHKFAGDAVAIDKKGLEEMVGKRLVHQFALYLFREGHNMTEYNKWFAADKPYQVGWTKDYEPWFITDRFLNPFYDSVFRGYGWNKVTHVNNVNGQGFTFMVHPSAWIVHRQHGRSGADKMYQSQKKAYEAEAKADPKKAEENTSLAGMTHRFRNKILAALAEGSYAPSVDDGVKGCVASLPWWQREDKGAAPFMEDESYDGARRRGRRLMLRGHGGGGGGGGGVA</sequence>
<dbReference type="GO" id="GO:0035269">
    <property type="term" value="P:protein O-linked glycosylation via mannose"/>
    <property type="evidence" value="ECO:0007669"/>
    <property type="project" value="TreeGrafter"/>
</dbReference>
<evidence type="ECO:0000256" key="7">
    <source>
        <dbReference type="SAM" id="SignalP"/>
    </source>
</evidence>
<proteinExistence type="predicted"/>
<evidence type="ECO:0000313" key="8">
    <source>
        <dbReference type="EMBL" id="GBF89222.1"/>
    </source>
</evidence>
<dbReference type="GO" id="GO:0042285">
    <property type="term" value="F:xylosyltransferase activity"/>
    <property type="evidence" value="ECO:0007669"/>
    <property type="project" value="TreeGrafter"/>
</dbReference>
<evidence type="ECO:0000256" key="5">
    <source>
        <dbReference type="ARBA" id="ARBA00023136"/>
    </source>
</evidence>
<keyword evidence="6" id="KW-0325">Glycoprotein</keyword>
<evidence type="ECO:0000256" key="3">
    <source>
        <dbReference type="ARBA" id="ARBA00022968"/>
    </source>
</evidence>
<dbReference type="InParanoid" id="A0A2V0NRF2"/>
<evidence type="ECO:0000313" key="9">
    <source>
        <dbReference type="Proteomes" id="UP000247498"/>
    </source>
</evidence>
<evidence type="ECO:0000256" key="4">
    <source>
        <dbReference type="ARBA" id="ARBA00022989"/>
    </source>
</evidence>
<dbReference type="AlphaFoldDB" id="A0A2V0NRF2"/>
<keyword evidence="9" id="KW-1185">Reference proteome</keyword>
<dbReference type="InterPro" id="IPR051292">
    <property type="entry name" value="Xyl/GlcA_transferase"/>
</dbReference>
<name>A0A2V0NRF2_9CHLO</name>
<dbReference type="GO" id="GO:0015020">
    <property type="term" value="F:glucuronosyltransferase activity"/>
    <property type="evidence" value="ECO:0007669"/>
    <property type="project" value="TreeGrafter"/>
</dbReference>
<feature type="signal peptide" evidence="7">
    <location>
        <begin position="1"/>
        <end position="25"/>
    </location>
</feature>
<keyword evidence="7" id="KW-0732">Signal</keyword>
<reference evidence="8 9" key="1">
    <citation type="journal article" date="2018" name="Sci. Rep.">
        <title>Raphidocelis subcapitata (=Pseudokirchneriella subcapitata) provides an insight into genome evolution and environmental adaptations in the Sphaeropleales.</title>
        <authorList>
            <person name="Suzuki S."/>
            <person name="Yamaguchi H."/>
            <person name="Nakajima N."/>
            <person name="Kawachi M."/>
        </authorList>
    </citation>
    <scope>NUCLEOTIDE SEQUENCE [LARGE SCALE GENOMIC DNA]</scope>
    <source>
        <strain evidence="8 9">NIES-35</strain>
    </source>
</reference>
<organism evidence="8 9">
    <name type="scientific">Raphidocelis subcapitata</name>
    <dbReference type="NCBI Taxonomy" id="307507"/>
    <lineage>
        <taxon>Eukaryota</taxon>
        <taxon>Viridiplantae</taxon>
        <taxon>Chlorophyta</taxon>
        <taxon>core chlorophytes</taxon>
        <taxon>Chlorophyceae</taxon>
        <taxon>CS clade</taxon>
        <taxon>Sphaeropleales</taxon>
        <taxon>Selenastraceae</taxon>
        <taxon>Raphidocelis</taxon>
    </lineage>
</organism>
<dbReference type="Proteomes" id="UP000247498">
    <property type="component" value="Unassembled WGS sequence"/>
</dbReference>
<keyword evidence="5" id="KW-0472">Membrane</keyword>
<keyword evidence="4" id="KW-1133">Transmembrane helix</keyword>
<evidence type="ECO:0000256" key="2">
    <source>
        <dbReference type="ARBA" id="ARBA00022692"/>
    </source>
</evidence>
<feature type="chain" id="PRO_5015965767" evidence="7">
    <location>
        <begin position="26"/>
        <end position="458"/>
    </location>
</feature>
<comment type="caution">
    <text evidence="8">The sequence shown here is derived from an EMBL/GenBank/DDBJ whole genome shotgun (WGS) entry which is preliminary data.</text>
</comment>
<accession>A0A2V0NRF2</accession>
<gene>
    <name evidence="8" type="ORF">Rsub_02099</name>
</gene>
<dbReference type="PANTHER" id="PTHR12270:SF52">
    <property type="entry name" value="GLYCOSYLTRANSFERASE-LIKE PROTEIN GNT13-RELATED"/>
    <property type="match status" value="1"/>
</dbReference>
<keyword evidence="2" id="KW-0812">Transmembrane</keyword>
<evidence type="ECO:0000256" key="1">
    <source>
        <dbReference type="ARBA" id="ARBA00004606"/>
    </source>
</evidence>
<keyword evidence="3" id="KW-0735">Signal-anchor</keyword>
<dbReference type="PANTHER" id="PTHR12270">
    <property type="entry name" value="GLYCOSYLTRANSFERASE-RELATED"/>
    <property type="match status" value="1"/>
</dbReference>